<organism evidence="2 3">
    <name type="scientific">Paraphaeosphaeria minitans</name>
    <dbReference type="NCBI Taxonomy" id="565426"/>
    <lineage>
        <taxon>Eukaryota</taxon>
        <taxon>Fungi</taxon>
        <taxon>Dikarya</taxon>
        <taxon>Ascomycota</taxon>
        <taxon>Pezizomycotina</taxon>
        <taxon>Dothideomycetes</taxon>
        <taxon>Pleosporomycetidae</taxon>
        <taxon>Pleosporales</taxon>
        <taxon>Massarineae</taxon>
        <taxon>Didymosphaeriaceae</taxon>
        <taxon>Paraphaeosphaeria</taxon>
    </lineage>
</organism>
<keyword evidence="1" id="KW-0472">Membrane</keyword>
<dbReference type="OrthoDB" id="10493283at2759"/>
<reference evidence="2" key="1">
    <citation type="journal article" date="2020" name="Mol. Plant Microbe Interact.">
        <title>Genome Sequence of the Biocontrol Agent Coniothyrium minitans strain Conio (IMI 134523).</title>
        <authorList>
            <person name="Patel D."/>
            <person name="Shittu T.A."/>
            <person name="Baroncelli R."/>
            <person name="Muthumeenakshi S."/>
            <person name="Osborne T.H."/>
            <person name="Janganan T.K."/>
            <person name="Sreenivasaprasad S."/>
        </authorList>
    </citation>
    <scope>NUCLEOTIDE SEQUENCE</scope>
    <source>
        <strain evidence="2">Conio</strain>
    </source>
</reference>
<name>A0A9P6GRZ1_9PLEO</name>
<evidence type="ECO:0000313" key="3">
    <source>
        <dbReference type="Proteomes" id="UP000756921"/>
    </source>
</evidence>
<dbReference type="Proteomes" id="UP000756921">
    <property type="component" value="Unassembled WGS sequence"/>
</dbReference>
<evidence type="ECO:0000313" key="2">
    <source>
        <dbReference type="EMBL" id="KAF9740296.1"/>
    </source>
</evidence>
<feature type="transmembrane region" description="Helical" evidence="1">
    <location>
        <begin position="27"/>
        <end position="53"/>
    </location>
</feature>
<accession>A0A9P6GRZ1</accession>
<gene>
    <name evidence="2" type="ORF">PMIN01_02931</name>
</gene>
<evidence type="ECO:0000256" key="1">
    <source>
        <dbReference type="SAM" id="Phobius"/>
    </source>
</evidence>
<keyword evidence="1" id="KW-1133">Transmembrane helix</keyword>
<dbReference type="EMBL" id="WJXW01000002">
    <property type="protein sequence ID" value="KAF9740296.1"/>
    <property type="molecule type" value="Genomic_DNA"/>
</dbReference>
<dbReference type="AlphaFoldDB" id="A0A9P6GRZ1"/>
<keyword evidence="1" id="KW-0812">Transmembrane</keyword>
<keyword evidence="3" id="KW-1185">Reference proteome</keyword>
<proteinExistence type="predicted"/>
<protein>
    <submittedName>
        <fullName evidence="2">Uncharacterized protein</fullName>
    </submittedName>
</protein>
<sequence>MFTIKQRKPKITTIPPRPRTLHIATIILKYIAIWVLVPMLLGFHAMLAILYIFNDGPSEPRAMGAEVAHSDWVERDWIGNATSRWYTVIP</sequence>
<comment type="caution">
    <text evidence="2">The sequence shown here is derived from an EMBL/GenBank/DDBJ whole genome shotgun (WGS) entry which is preliminary data.</text>
</comment>